<evidence type="ECO:0000313" key="2">
    <source>
        <dbReference type="EMBL" id="KAF2138420.1"/>
    </source>
</evidence>
<keyword evidence="3" id="KW-1185">Reference proteome</keyword>
<dbReference type="Gene3D" id="2.60.120.10">
    <property type="entry name" value="Jelly Rolls"/>
    <property type="match status" value="1"/>
</dbReference>
<dbReference type="SUPFAM" id="SSF51182">
    <property type="entry name" value="RmlC-like cupins"/>
    <property type="match status" value="1"/>
</dbReference>
<proteinExistence type="predicted"/>
<evidence type="ECO:0000259" key="1">
    <source>
        <dbReference type="Pfam" id="PF00190"/>
    </source>
</evidence>
<feature type="domain" description="Cupin type-1" evidence="1">
    <location>
        <begin position="60"/>
        <end position="125"/>
    </location>
</feature>
<dbReference type="EMBL" id="ML995496">
    <property type="protein sequence ID" value="KAF2138420.1"/>
    <property type="molecule type" value="Genomic_DNA"/>
</dbReference>
<dbReference type="CDD" id="cd02219">
    <property type="entry name" value="cupin_YjlB-like"/>
    <property type="match status" value="1"/>
</dbReference>
<name>A0A6A6B2Z5_9PEZI</name>
<dbReference type="GeneID" id="54294844"/>
<dbReference type="PANTHER" id="PTHR36448">
    <property type="entry name" value="BLR7373 PROTEIN"/>
    <property type="match status" value="1"/>
</dbReference>
<dbReference type="InterPro" id="IPR011051">
    <property type="entry name" value="RmlC_Cupin_sf"/>
</dbReference>
<dbReference type="RefSeq" id="XP_033394133.1">
    <property type="nucleotide sequence ID" value="XM_033537348.1"/>
</dbReference>
<dbReference type="PANTHER" id="PTHR36448:SF2">
    <property type="entry name" value="CUPIN TYPE-1 DOMAIN-CONTAINING PROTEIN"/>
    <property type="match status" value="1"/>
</dbReference>
<accession>A0A6A6B2Z5</accession>
<reference evidence="2" key="1">
    <citation type="journal article" date="2020" name="Stud. Mycol.">
        <title>101 Dothideomycetes genomes: a test case for predicting lifestyles and emergence of pathogens.</title>
        <authorList>
            <person name="Haridas S."/>
            <person name="Albert R."/>
            <person name="Binder M."/>
            <person name="Bloem J."/>
            <person name="Labutti K."/>
            <person name="Salamov A."/>
            <person name="Andreopoulos B."/>
            <person name="Baker S."/>
            <person name="Barry K."/>
            <person name="Bills G."/>
            <person name="Bluhm B."/>
            <person name="Cannon C."/>
            <person name="Castanera R."/>
            <person name="Culley D."/>
            <person name="Daum C."/>
            <person name="Ezra D."/>
            <person name="Gonzalez J."/>
            <person name="Henrissat B."/>
            <person name="Kuo A."/>
            <person name="Liang C."/>
            <person name="Lipzen A."/>
            <person name="Lutzoni F."/>
            <person name="Magnuson J."/>
            <person name="Mondo S."/>
            <person name="Nolan M."/>
            <person name="Ohm R."/>
            <person name="Pangilinan J."/>
            <person name="Park H.-J."/>
            <person name="Ramirez L."/>
            <person name="Alfaro M."/>
            <person name="Sun H."/>
            <person name="Tritt A."/>
            <person name="Yoshinaga Y."/>
            <person name="Zwiers L.-H."/>
            <person name="Turgeon B."/>
            <person name="Goodwin S."/>
            <person name="Spatafora J."/>
            <person name="Crous P."/>
            <person name="Grigoriev I."/>
        </authorList>
    </citation>
    <scope>NUCLEOTIDE SEQUENCE</scope>
    <source>
        <strain evidence="2">CBS 121167</strain>
    </source>
</reference>
<dbReference type="Pfam" id="PF00190">
    <property type="entry name" value="Cupin_1"/>
    <property type="match status" value="1"/>
</dbReference>
<dbReference type="InterPro" id="IPR006045">
    <property type="entry name" value="Cupin_1"/>
</dbReference>
<dbReference type="OrthoDB" id="2446447at2759"/>
<dbReference type="InterPro" id="IPR047121">
    <property type="entry name" value="YjiB-like"/>
</dbReference>
<sequence>MVSTSGRIEPETHWIKPTPHVPNSKLPIIVYRNALKDTKPDSILATIEPNGWLKGGHWKAFYKPHFHSNCHECYGVVAGSTTYLLGKSPQDPDVDEQGNEHGLKLTVGKGDVFVFPAGISHASLEAKDDYEYIGFYPDAALVEEKRFDMNWGDKGPEETQRLAKLCTEVPVPEADPLYGVDGPLPKIWREAN</sequence>
<gene>
    <name evidence="2" type="ORF">K452DRAFT_234076</name>
</gene>
<dbReference type="Proteomes" id="UP000799438">
    <property type="component" value="Unassembled WGS sequence"/>
</dbReference>
<dbReference type="InterPro" id="IPR014710">
    <property type="entry name" value="RmlC-like_jellyroll"/>
</dbReference>
<organism evidence="2 3">
    <name type="scientific">Aplosporella prunicola CBS 121167</name>
    <dbReference type="NCBI Taxonomy" id="1176127"/>
    <lineage>
        <taxon>Eukaryota</taxon>
        <taxon>Fungi</taxon>
        <taxon>Dikarya</taxon>
        <taxon>Ascomycota</taxon>
        <taxon>Pezizomycotina</taxon>
        <taxon>Dothideomycetes</taxon>
        <taxon>Dothideomycetes incertae sedis</taxon>
        <taxon>Botryosphaeriales</taxon>
        <taxon>Aplosporellaceae</taxon>
        <taxon>Aplosporella</taxon>
    </lineage>
</organism>
<evidence type="ECO:0000313" key="3">
    <source>
        <dbReference type="Proteomes" id="UP000799438"/>
    </source>
</evidence>
<protein>
    <recommendedName>
        <fullName evidence="1">Cupin type-1 domain-containing protein</fullName>
    </recommendedName>
</protein>
<dbReference type="AlphaFoldDB" id="A0A6A6B2Z5"/>